<reference evidence="3 4" key="1">
    <citation type="journal article" date="2023" name="Plants (Basel)">
        <title>Bridging the Gap: Combining Genomics and Transcriptomics Approaches to Understand Stylosanthes scabra, an Orphan Legume from the Brazilian Caatinga.</title>
        <authorList>
            <person name="Ferreira-Neto J.R.C."/>
            <person name="da Silva M.D."/>
            <person name="Binneck E."/>
            <person name="de Melo N.F."/>
            <person name="da Silva R.H."/>
            <person name="de Melo A.L.T.M."/>
            <person name="Pandolfi V."/>
            <person name="Bustamante F.O."/>
            <person name="Brasileiro-Vidal A.C."/>
            <person name="Benko-Iseppon A.M."/>
        </authorList>
    </citation>
    <scope>NUCLEOTIDE SEQUENCE [LARGE SCALE GENOMIC DNA]</scope>
    <source>
        <tissue evidence="3">Leaves</tissue>
    </source>
</reference>
<dbReference type="Proteomes" id="UP001341840">
    <property type="component" value="Unassembled WGS sequence"/>
</dbReference>
<comment type="caution">
    <text evidence="3">The sequence shown here is derived from an EMBL/GenBank/DDBJ whole genome shotgun (WGS) entry which is preliminary data.</text>
</comment>
<dbReference type="InterPro" id="IPR014044">
    <property type="entry name" value="CAP_dom"/>
</dbReference>
<dbReference type="InterPro" id="IPR001283">
    <property type="entry name" value="CRISP-related"/>
</dbReference>
<dbReference type="SUPFAM" id="SSF55797">
    <property type="entry name" value="PR-1-like"/>
    <property type="match status" value="1"/>
</dbReference>
<evidence type="ECO:0000259" key="2">
    <source>
        <dbReference type="SMART" id="SM00198"/>
    </source>
</evidence>
<evidence type="ECO:0000256" key="1">
    <source>
        <dbReference type="SAM" id="Phobius"/>
    </source>
</evidence>
<evidence type="ECO:0000313" key="3">
    <source>
        <dbReference type="EMBL" id="MED6110816.1"/>
    </source>
</evidence>
<organism evidence="3 4">
    <name type="scientific">Stylosanthes scabra</name>
    <dbReference type="NCBI Taxonomy" id="79078"/>
    <lineage>
        <taxon>Eukaryota</taxon>
        <taxon>Viridiplantae</taxon>
        <taxon>Streptophyta</taxon>
        <taxon>Embryophyta</taxon>
        <taxon>Tracheophyta</taxon>
        <taxon>Spermatophyta</taxon>
        <taxon>Magnoliopsida</taxon>
        <taxon>eudicotyledons</taxon>
        <taxon>Gunneridae</taxon>
        <taxon>Pentapetalae</taxon>
        <taxon>rosids</taxon>
        <taxon>fabids</taxon>
        <taxon>Fabales</taxon>
        <taxon>Fabaceae</taxon>
        <taxon>Papilionoideae</taxon>
        <taxon>50 kb inversion clade</taxon>
        <taxon>dalbergioids sensu lato</taxon>
        <taxon>Dalbergieae</taxon>
        <taxon>Pterocarpus clade</taxon>
        <taxon>Stylosanthes</taxon>
    </lineage>
</organism>
<evidence type="ECO:0000313" key="4">
    <source>
        <dbReference type="Proteomes" id="UP001341840"/>
    </source>
</evidence>
<feature type="domain" description="SCP" evidence="2">
    <location>
        <begin position="38"/>
        <end position="175"/>
    </location>
</feature>
<name>A0ABU6QH66_9FABA</name>
<dbReference type="Gene3D" id="3.40.33.10">
    <property type="entry name" value="CAP"/>
    <property type="match status" value="1"/>
</dbReference>
<dbReference type="PANTHER" id="PTHR10334">
    <property type="entry name" value="CYSTEINE-RICH SECRETORY PROTEIN-RELATED"/>
    <property type="match status" value="1"/>
</dbReference>
<protein>
    <recommendedName>
        <fullName evidence="2">SCP domain-containing protein</fullName>
    </recommendedName>
</protein>
<proteinExistence type="predicted"/>
<accession>A0ABU6QH66</accession>
<dbReference type="InterPro" id="IPR035940">
    <property type="entry name" value="CAP_sf"/>
</dbReference>
<dbReference type="EMBL" id="JASCZI010000288">
    <property type="protein sequence ID" value="MED6110816.1"/>
    <property type="molecule type" value="Genomic_DNA"/>
</dbReference>
<keyword evidence="1" id="KW-1133">Transmembrane helix</keyword>
<keyword evidence="4" id="KW-1185">Reference proteome</keyword>
<sequence>MNTYLKFYNYTRMENSLKIWTMIISFVNVVPLLLIAQNSPNDYLKAHNDARKEVGVKPLEWDPQLASHAGEFVEKHIADCITGLIDVAFPGTYGQNAAYNSVSETGTEAVAAWVQQKYNYDYKSNSCVDGTTSCHCYTQIVRDTVTLLGCARVECRNYGGTLTTCLYYPEDAVLNQQRPYKLH</sequence>
<keyword evidence="1" id="KW-0812">Transmembrane</keyword>
<dbReference type="Pfam" id="PF00188">
    <property type="entry name" value="CAP"/>
    <property type="match status" value="1"/>
</dbReference>
<keyword evidence="1" id="KW-0472">Membrane</keyword>
<gene>
    <name evidence="3" type="ORF">PIB30_046294</name>
</gene>
<dbReference type="SMART" id="SM00198">
    <property type="entry name" value="SCP"/>
    <property type="match status" value="1"/>
</dbReference>
<feature type="transmembrane region" description="Helical" evidence="1">
    <location>
        <begin position="17"/>
        <end position="36"/>
    </location>
</feature>